<protein>
    <submittedName>
        <fullName evidence="9">Flagellar transcriptional regulator FlhC</fullName>
    </submittedName>
</protein>
<evidence type="ECO:0000256" key="7">
    <source>
        <dbReference type="ARBA" id="ARBA00023159"/>
    </source>
</evidence>
<evidence type="ECO:0000313" key="9">
    <source>
        <dbReference type="EMBL" id="MCQ8117756.1"/>
    </source>
</evidence>
<dbReference type="Proteomes" id="UP001524570">
    <property type="component" value="Unassembled WGS sequence"/>
</dbReference>
<keyword evidence="9" id="KW-0969">Cilium</keyword>
<reference evidence="9 10" key="1">
    <citation type="submission" date="2022-07" db="EMBL/GenBank/DDBJ databases">
        <title>Methylomonas rivi sp. nov., Methylomonas rosea sp. nov., Methylomonas aureus sp. nov. and Methylomonas subterranea sp. nov., four novel methanotrophs isolated from a freshwater creek and the deep terrestrial subsurface.</title>
        <authorList>
            <person name="Abin C."/>
            <person name="Sankaranarayanan K."/>
            <person name="Garner C."/>
            <person name="Sindelar R."/>
            <person name="Kotary K."/>
            <person name="Garner R."/>
            <person name="Barclay S."/>
            <person name="Lawson P."/>
            <person name="Krumholz L."/>
        </authorList>
    </citation>
    <scope>NUCLEOTIDE SEQUENCE [LARGE SCALE GENOMIC DNA]</scope>
    <source>
        <strain evidence="9 10">WSC-7</strain>
    </source>
</reference>
<evidence type="ECO:0000313" key="10">
    <source>
        <dbReference type="Proteomes" id="UP001524570"/>
    </source>
</evidence>
<dbReference type="Pfam" id="PF05280">
    <property type="entry name" value="FlhC"/>
    <property type="match status" value="1"/>
</dbReference>
<evidence type="ECO:0000256" key="3">
    <source>
        <dbReference type="ARBA" id="ARBA00022795"/>
    </source>
</evidence>
<keyword evidence="7" id="KW-0010">Activator</keyword>
<evidence type="ECO:0000256" key="4">
    <source>
        <dbReference type="ARBA" id="ARBA00022833"/>
    </source>
</evidence>
<evidence type="ECO:0000256" key="2">
    <source>
        <dbReference type="ARBA" id="ARBA00022723"/>
    </source>
</evidence>
<name>A0ABT1TSM0_9GAMM</name>
<sequence>MEATRMIKRLKQYELAVELIQRQARIAVILRETAIPKDLIKATYKELLGRPGNPGPIKESIRGLTHNRRRYKEATLFAKIFRSIETENLQGGIDNVIQAFDFFKISLPTGDLDFTTAWLVARDLRNKQLLMFSCHQCSSPVLIIVGSEKSLERCCVCKTSLKTSL</sequence>
<evidence type="ECO:0000256" key="6">
    <source>
        <dbReference type="ARBA" id="ARBA00023125"/>
    </source>
</evidence>
<keyword evidence="5" id="KW-0805">Transcription regulation</keyword>
<keyword evidence="9" id="KW-0282">Flagellum</keyword>
<comment type="caution">
    <text evidence="9">The sequence shown here is derived from an EMBL/GenBank/DDBJ whole genome shotgun (WGS) entry which is preliminary data.</text>
</comment>
<proteinExistence type="predicted"/>
<keyword evidence="8" id="KW-0804">Transcription</keyword>
<keyword evidence="10" id="KW-1185">Reference proteome</keyword>
<accession>A0ABT1TSM0</accession>
<evidence type="ECO:0000256" key="1">
    <source>
        <dbReference type="ARBA" id="ARBA00022490"/>
    </source>
</evidence>
<keyword evidence="6" id="KW-0238">DNA-binding</keyword>
<evidence type="ECO:0000256" key="5">
    <source>
        <dbReference type="ARBA" id="ARBA00023015"/>
    </source>
</evidence>
<dbReference type="EMBL" id="JANIBL010000027">
    <property type="protein sequence ID" value="MCQ8117756.1"/>
    <property type="molecule type" value="Genomic_DNA"/>
</dbReference>
<keyword evidence="3" id="KW-1005">Bacterial flagellum biogenesis</keyword>
<keyword evidence="9" id="KW-0966">Cell projection</keyword>
<dbReference type="InterPro" id="IPR007944">
    <property type="entry name" value="FlhC"/>
</dbReference>
<keyword evidence="4" id="KW-0862">Zinc</keyword>
<gene>
    <name evidence="9" type="ORF">NP589_09990</name>
</gene>
<organism evidence="9 10">
    <name type="scientific">Methylomonas rosea</name>
    <dbReference type="NCBI Taxonomy" id="2952227"/>
    <lineage>
        <taxon>Bacteria</taxon>
        <taxon>Pseudomonadati</taxon>
        <taxon>Pseudomonadota</taxon>
        <taxon>Gammaproteobacteria</taxon>
        <taxon>Methylococcales</taxon>
        <taxon>Methylococcaceae</taxon>
        <taxon>Methylomonas</taxon>
    </lineage>
</organism>
<keyword evidence="2" id="KW-0479">Metal-binding</keyword>
<evidence type="ECO:0000256" key="8">
    <source>
        <dbReference type="ARBA" id="ARBA00023163"/>
    </source>
</evidence>
<dbReference type="SUPFAM" id="SSF160930">
    <property type="entry name" value="FlhC-like"/>
    <property type="match status" value="1"/>
</dbReference>
<keyword evidence="1" id="KW-0963">Cytoplasm</keyword>